<comment type="caution">
    <text evidence="1">The sequence shown here is derived from an EMBL/GenBank/DDBJ whole genome shotgun (WGS) entry which is preliminary data.</text>
</comment>
<evidence type="ECO:0000313" key="2">
    <source>
        <dbReference type="Proteomes" id="UP001163603"/>
    </source>
</evidence>
<protein>
    <submittedName>
        <fullName evidence="1">Uncharacterized protein</fullName>
    </submittedName>
</protein>
<gene>
    <name evidence="1" type="ORF">Pint_31927</name>
</gene>
<keyword evidence="2" id="KW-1185">Reference proteome</keyword>
<dbReference type="Proteomes" id="UP001163603">
    <property type="component" value="Chromosome 11"/>
</dbReference>
<dbReference type="EMBL" id="CM047746">
    <property type="protein sequence ID" value="KAJ0020300.1"/>
    <property type="molecule type" value="Genomic_DNA"/>
</dbReference>
<evidence type="ECO:0000313" key="1">
    <source>
        <dbReference type="EMBL" id="KAJ0020300.1"/>
    </source>
</evidence>
<reference evidence="2" key="1">
    <citation type="journal article" date="2023" name="G3 (Bethesda)">
        <title>Genome assembly and association tests identify interacting loci associated with vigor, precocity, and sex in interspecific pistachio rootstocks.</title>
        <authorList>
            <person name="Palmer W."/>
            <person name="Jacygrad E."/>
            <person name="Sagayaradj S."/>
            <person name="Cavanaugh K."/>
            <person name="Han R."/>
            <person name="Bertier L."/>
            <person name="Beede B."/>
            <person name="Kafkas S."/>
            <person name="Golino D."/>
            <person name="Preece J."/>
            <person name="Michelmore R."/>
        </authorList>
    </citation>
    <scope>NUCLEOTIDE SEQUENCE [LARGE SCALE GENOMIC DNA]</scope>
</reference>
<accession>A0ACC0XP90</accession>
<proteinExistence type="predicted"/>
<name>A0ACC0XP90_9ROSI</name>
<sequence>MVPITQKDSQVHNHGITQENCFAHLDLSFKFYALSGDVNGVLGQSYASNYVSRAKMGGDMPVLGGEKEFASSSLFSTNCGAARFVSGYGLSNSSQTYFEYTKLNCASGIDGGGVVCKR</sequence>
<organism evidence="1 2">
    <name type="scientific">Pistacia integerrima</name>
    <dbReference type="NCBI Taxonomy" id="434235"/>
    <lineage>
        <taxon>Eukaryota</taxon>
        <taxon>Viridiplantae</taxon>
        <taxon>Streptophyta</taxon>
        <taxon>Embryophyta</taxon>
        <taxon>Tracheophyta</taxon>
        <taxon>Spermatophyta</taxon>
        <taxon>Magnoliopsida</taxon>
        <taxon>eudicotyledons</taxon>
        <taxon>Gunneridae</taxon>
        <taxon>Pentapetalae</taxon>
        <taxon>rosids</taxon>
        <taxon>malvids</taxon>
        <taxon>Sapindales</taxon>
        <taxon>Anacardiaceae</taxon>
        <taxon>Pistacia</taxon>
    </lineage>
</organism>